<organism evidence="1 2">
    <name type="scientific">Winogradskyella marina</name>
    <dbReference type="NCBI Taxonomy" id="2785530"/>
    <lineage>
        <taxon>Bacteria</taxon>
        <taxon>Pseudomonadati</taxon>
        <taxon>Bacteroidota</taxon>
        <taxon>Flavobacteriia</taxon>
        <taxon>Flavobacteriales</taxon>
        <taxon>Flavobacteriaceae</taxon>
        <taxon>Winogradskyella</taxon>
    </lineage>
</organism>
<evidence type="ECO:0000313" key="2">
    <source>
        <dbReference type="Proteomes" id="UP000611215"/>
    </source>
</evidence>
<evidence type="ECO:0000313" key="1">
    <source>
        <dbReference type="EMBL" id="MBF8151143.1"/>
    </source>
</evidence>
<gene>
    <name evidence="1" type="ORF">ITJ86_14630</name>
</gene>
<accession>A0ABS0ELK5</accession>
<sequence length="47" mass="5456">MVSKIVKHRCESSRGIKDQSSFTTTYEYGGRFSEPTIRNEFLNLITQ</sequence>
<keyword evidence="2" id="KW-1185">Reference proteome</keyword>
<dbReference type="SUPFAM" id="SSF55620">
    <property type="entry name" value="Tetrahydrobiopterin biosynthesis enzymes-like"/>
    <property type="match status" value="1"/>
</dbReference>
<dbReference type="InterPro" id="IPR043133">
    <property type="entry name" value="GTP-CH-I_C/QueF"/>
</dbReference>
<dbReference type="Proteomes" id="UP000611215">
    <property type="component" value="Unassembled WGS sequence"/>
</dbReference>
<dbReference type="Gene3D" id="3.30.1130.10">
    <property type="match status" value="1"/>
</dbReference>
<protein>
    <submittedName>
        <fullName evidence="1">GTP cyclohydrolase I</fullName>
    </submittedName>
</protein>
<comment type="caution">
    <text evidence="1">The sequence shown here is derived from an EMBL/GenBank/DDBJ whole genome shotgun (WGS) entry which is preliminary data.</text>
</comment>
<reference evidence="1 2" key="1">
    <citation type="submission" date="2020-11" db="EMBL/GenBank/DDBJ databases">
        <title>Winogradskyella marina sp. nov., isolated from marine sediment.</title>
        <authorList>
            <person name="Bo J."/>
            <person name="Wang S."/>
            <person name="Song X."/>
            <person name="Du Z."/>
        </authorList>
    </citation>
    <scope>NUCLEOTIDE SEQUENCE [LARGE SCALE GENOMIC DNA]</scope>
    <source>
        <strain evidence="1 2">F6397</strain>
    </source>
</reference>
<name>A0ABS0ELK5_9FLAO</name>
<dbReference type="EMBL" id="JADOET010000015">
    <property type="protein sequence ID" value="MBF8151143.1"/>
    <property type="molecule type" value="Genomic_DNA"/>
</dbReference>
<proteinExistence type="predicted"/>